<gene>
    <name evidence="1" type="ORF">SAMN05216290_2263</name>
</gene>
<evidence type="ECO:0000313" key="1">
    <source>
        <dbReference type="EMBL" id="SEW25494.1"/>
    </source>
</evidence>
<keyword evidence="2" id="KW-1185">Reference proteome</keyword>
<reference evidence="2" key="1">
    <citation type="submission" date="2016-10" db="EMBL/GenBank/DDBJ databases">
        <authorList>
            <person name="Varghese N."/>
            <person name="Submissions S."/>
        </authorList>
    </citation>
    <scope>NUCLEOTIDE SEQUENCE [LARGE SCALE GENOMIC DNA]</scope>
    <source>
        <strain evidence="2">CGMCC 1.12402</strain>
    </source>
</reference>
<evidence type="ECO:0008006" key="3">
    <source>
        <dbReference type="Google" id="ProtNLM"/>
    </source>
</evidence>
<organism evidence="1 2">
    <name type="scientific">Roseivirga pacifica</name>
    <dbReference type="NCBI Taxonomy" id="1267423"/>
    <lineage>
        <taxon>Bacteria</taxon>
        <taxon>Pseudomonadati</taxon>
        <taxon>Bacteroidota</taxon>
        <taxon>Cytophagia</taxon>
        <taxon>Cytophagales</taxon>
        <taxon>Roseivirgaceae</taxon>
        <taxon>Roseivirga</taxon>
    </lineage>
</organism>
<accession>A0A1I0QEW1</accession>
<dbReference type="OrthoDB" id="1492481at2"/>
<protein>
    <recommendedName>
        <fullName evidence="3">RiboL-PSP-HEPN domain-containing protein</fullName>
    </recommendedName>
</protein>
<dbReference type="AlphaFoldDB" id="A0A1I0QEW1"/>
<dbReference type="GeneID" id="99986969"/>
<dbReference type="Proteomes" id="UP000199437">
    <property type="component" value="Unassembled WGS sequence"/>
</dbReference>
<dbReference type="EMBL" id="FOIR01000002">
    <property type="protein sequence ID" value="SEW25494.1"/>
    <property type="molecule type" value="Genomic_DNA"/>
</dbReference>
<sequence length="289" mass="34012">MKTKELKNFHKVLSELNNSFTHYSFVWNQFNIDYSETLEKNPEILTKDYFDENPFKRKHNIKLCELRKEHSKTNESLIQGIFLLIYTHFESYLKDLLIFSQKVNDKIEPLESKLEGVENDFMLIDKVFNRIEPNNLQSELMITLDYIRLKRNRLIHSNAENISNSLNRLIKKEGISLNKYWNSKLPSELQGIDFNDKKNANELTFSVIIDVINIFRGISNEIDNVVTDKLTKNSITEAEIIPKFKDAIRKKINGIKTERVVSKFVKYCQSEYSMTVDDEQIKLLKCSIV</sequence>
<proteinExistence type="predicted"/>
<evidence type="ECO:0000313" key="2">
    <source>
        <dbReference type="Proteomes" id="UP000199437"/>
    </source>
</evidence>
<dbReference type="RefSeq" id="WP_090258692.1">
    <property type="nucleotide sequence ID" value="NZ_FOIR01000002.1"/>
</dbReference>
<name>A0A1I0QEW1_9BACT</name>